<dbReference type="Gene3D" id="3.40.190.10">
    <property type="entry name" value="Periplasmic binding protein-like II"/>
    <property type="match status" value="1"/>
</dbReference>
<dbReference type="Gene3D" id="3.40.190.150">
    <property type="entry name" value="Bordetella uptake gene, domain 1"/>
    <property type="match status" value="1"/>
</dbReference>
<comment type="caution">
    <text evidence="3">The sequence shown here is derived from an EMBL/GenBank/DDBJ whole genome shotgun (WGS) entry which is preliminary data.</text>
</comment>
<comment type="similarity">
    <text evidence="1">Belongs to the UPF0065 (bug) family.</text>
</comment>
<organism evidence="3 4">
    <name type="scientific">Billgrantia aerodenitrificans</name>
    <dbReference type="NCBI Taxonomy" id="2733483"/>
    <lineage>
        <taxon>Bacteria</taxon>
        <taxon>Pseudomonadati</taxon>
        <taxon>Pseudomonadota</taxon>
        <taxon>Gammaproteobacteria</taxon>
        <taxon>Oceanospirillales</taxon>
        <taxon>Halomonadaceae</taxon>
        <taxon>Billgrantia</taxon>
    </lineage>
</organism>
<sequence length="326" mass="34218">MKIPAKLLPVSLASSMVLASFSALADYPDGPITLVAPYGPGGSSDLAARTMASSIPDYIGGNVLVVNRTGAAGVVGSNFVRNAAPDGKTLLLARYGSHATGPALNPDAPYEWDDFTYLGMLSLDAFVCIVPEDSPYSKLEEWKEGVMANPGKYSYSTSGVGTGNHLVVSLLLDSQGIDPDTANHVPYEGDGEVVSSVVGGHVDFTCVNLSPALGQINSGTVKPLGVTTPERVDDLPNVPSFTELGYDSMEAGIGWSALAGPPEMDEDIIQAWAEALAQLQESESWNASVDRLGAIPSIMSPEETKEFVGSQVTVIQDIVERLQLAD</sequence>
<dbReference type="PIRSF" id="PIRSF017082">
    <property type="entry name" value="YflP"/>
    <property type="match status" value="1"/>
</dbReference>
<dbReference type="RefSeq" id="WP_234252958.1">
    <property type="nucleotide sequence ID" value="NZ_JABFTV010000002.1"/>
</dbReference>
<dbReference type="Proteomes" id="UP001320272">
    <property type="component" value="Unassembled WGS sequence"/>
</dbReference>
<protein>
    <submittedName>
        <fullName evidence="3">Tripartite tricarboxylate transporter substrate binding protein</fullName>
    </submittedName>
</protein>
<keyword evidence="2" id="KW-0732">Signal</keyword>
<dbReference type="InterPro" id="IPR042100">
    <property type="entry name" value="Bug_dom1"/>
</dbReference>
<name>A0ABS9AP09_9GAMM</name>
<dbReference type="InterPro" id="IPR005064">
    <property type="entry name" value="BUG"/>
</dbReference>
<gene>
    <name evidence="3" type="ORF">HOP59_04375</name>
</gene>
<dbReference type="EMBL" id="JABFTV010000002">
    <property type="protein sequence ID" value="MCE8023361.1"/>
    <property type="molecule type" value="Genomic_DNA"/>
</dbReference>
<reference evidence="3 4" key="1">
    <citation type="journal article" date="2021" name="Front. Microbiol.">
        <title>Aerobic Denitrification and Heterotrophic Sulfur Oxidation in the Genus Halomonas Revealed by Six Novel Species Characterizations and Genome-Based Analysis.</title>
        <authorList>
            <person name="Wang L."/>
            <person name="Shao Z."/>
        </authorList>
    </citation>
    <scope>NUCLEOTIDE SEQUENCE [LARGE SCALE GENOMIC DNA]</scope>
    <source>
        <strain evidence="3 4">MCCC 1A11058</strain>
    </source>
</reference>
<evidence type="ECO:0000256" key="2">
    <source>
        <dbReference type="SAM" id="SignalP"/>
    </source>
</evidence>
<dbReference type="CDD" id="cd07012">
    <property type="entry name" value="PBP2_Bug_TTT"/>
    <property type="match status" value="1"/>
</dbReference>
<keyword evidence="4" id="KW-1185">Reference proteome</keyword>
<feature type="chain" id="PRO_5045640878" evidence="2">
    <location>
        <begin position="26"/>
        <end position="326"/>
    </location>
</feature>
<feature type="signal peptide" evidence="2">
    <location>
        <begin position="1"/>
        <end position="25"/>
    </location>
</feature>
<evidence type="ECO:0000313" key="4">
    <source>
        <dbReference type="Proteomes" id="UP001320272"/>
    </source>
</evidence>
<dbReference type="SUPFAM" id="SSF53850">
    <property type="entry name" value="Periplasmic binding protein-like II"/>
    <property type="match status" value="1"/>
</dbReference>
<evidence type="ECO:0000256" key="1">
    <source>
        <dbReference type="ARBA" id="ARBA00006987"/>
    </source>
</evidence>
<evidence type="ECO:0000313" key="3">
    <source>
        <dbReference type="EMBL" id="MCE8023361.1"/>
    </source>
</evidence>
<accession>A0ABS9AP09</accession>
<dbReference type="Pfam" id="PF03401">
    <property type="entry name" value="TctC"/>
    <property type="match status" value="1"/>
</dbReference>
<dbReference type="PANTHER" id="PTHR42928">
    <property type="entry name" value="TRICARBOXYLATE-BINDING PROTEIN"/>
    <property type="match status" value="1"/>
</dbReference>
<proteinExistence type="inferred from homology"/>
<dbReference type="PANTHER" id="PTHR42928:SF5">
    <property type="entry name" value="BLR1237 PROTEIN"/>
    <property type="match status" value="1"/>
</dbReference>